<dbReference type="AlphaFoldDB" id="A0A1M6FLA5"/>
<reference evidence="1 2" key="1">
    <citation type="submission" date="2016-11" db="EMBL/GenBank/DDBJ databases">
        <authorList>
            <person name="Jaros S."/>
            <person name="Januszkiewicz K."/>
            <person name="Wedrychowicz H."/>
        </authorList>
    </citation>
    <scope>NUCLEOTIDE SEQUENCE [LARGE SCALE GENOMIC DNA]</scope>
    <source>
        <strain evidence="1 2">DSM 21864</strain>
    </source>
</reference>
<name>A0A1M6FLA5_9CLOT</name>
<dbReference type="RefSeq" id="WP_143148590.1">
    <property type="nucleotide sequence ID" value="NZ_FQZO01000002.1"/>
</dbReference>
<evidence type="ECO:0000313" key="1">
    <source>
        <dbReference type="EMBL" id="SHI98454.1"/>
    </source>
</evidence>
<gene>
    <name evidence="1" type="ORF">SAMN05444401_1989</name>
</gene>
<sequence>MDNNIIYSPFNLEISEMESLALINIEKDPDKVYKGFEPQSINNKEFGLGLRILGYRNDGYVDVYQEKKLPRDEKDKIEVAGKGLGDFIYLNMEKNRFIIDEHGVDLELIFIDKLERRIVLKIKEHDSKKINPFSLLAPVGVSSVNPVSLPVFFLYGFYFIRQKNTDVNIQIEDKIHNLDKFIRMDGSKMYFARYSKESVICEWNKATNSFIEGMKVENNRCISRNGVEYKLESVKDDYYIKSMKLDGKRGGVNVKFSPSIKDIRYIEDGEKIEGSFIISGDKSVGIIEGMYSLYCKEKLIRIIAIPNRGWIPNEKRIILRFIYFATRIFKMWPKTYKWIANIDIRDNENPKIQSKWERIKYRNR</sequence>
<proteinExistence type="predicted"/>
<keyword evidence="2" id="KW-1185">Reference proteome</keyword>
<organism evidence="1 2">
    <name type="scientific">Clostridium amylolyticum</name>
    <dbReference type="NCBI Taxonomy" id="1121298"/>
    <lineage>
        <taxon>Bacteria</taxon>
        <taxon>Bacillati</taxon>
        <taxon>Bacillota</taxon>
        <taxon>Clostridia</taxon>
        <taxon>Eubacteriales</taxon>
        <taxon>Clostridiaceae</taxon>
        <taxon>Clostridium</taxon>
    </lineage>
</organism>
<dbReference type="EMBL" id="FQZO01000002">
    <property type="protein sequence ID" value="SHI98454.1"/>
    <property type="molecule type" value="Genomic_DNA"/>
</dbReference>
<evidence type="ECO:0000313" key="2">
    <source>
        <dbReference type="Proteomes" id="UP000184080"/>
    </source>
</evidence>
<dbReference type="OrthoDB" id="4823114at2"/>
<dbReference type="Proteomes" id="UP000184080">
    <property type="component" value="Unassembled WGS sequence"/>
</dbReference>
<accession>A0A1M6FLA5</accession>
<protein>
    <submittedName>
        <fullName evidence="1">Uncharacterized protein</fullName>
    </submittedName>
</protein>